<comment type="caution">
    <text evidence="1">The sequence shown here is derived from an EMBL/GenBank/DDBJ whole genome shotgun (WGS) entry which is preliminary data.</text>
</comment>
<keyword evidence="2" id="KW-1185">Reference proteome</keyword>
<dbReference type="EMBL" id="JAAQTL010000001">
    <property type="protein sequence ID" value="NID14975.1"/>
    <property type="molecule type" value="Genomic_DNA"/>
</dbReference>
<accession>A0A7X5TPE5</accession>
<evidence type="ECO:0000313" key="2">
    <source>
        <dbReference type="Proteomes" id="UP000518878"/>
    </source>
</evidence>
<proteinExistence type="predicted"/>
<name>A0A7X5TPE5_9GAMM</name>
<organism evidence="1 2">
    <name type="scientific">Luteibacter yeojuensis</name>
    <dbReference type="NCBI Taxonomy" id="345309"/>
    <lineage>
        <taxon>Bacteria</taxon>
        <taxon>Pseudomonadati</taxon>
        <taxon>Pseudomonadota</taxon>
        <taxon>Gammaproteobacteria</taxon>
        <taxon>Lysobacterales</taxon>
        <taxon>Rhodanobacteraceae</taxon>
        <taxon>Luteibacter</taxon>
    </lineage>
</organism>
<gene>
    <name evidence="1" type="ORF">HBF32_05775</name>
</gene>
<dbReference type="AlphaFoldDB" id="A0A7X5TPE5"/>
<protein>
    <submittedName>
        <fullName evidence="1">Uncharacterized protein</fullName>
    </submittedName>
</protein>
<evidence type="ECO:0000313" key="1">
    <source>
        <dbReference type="EMBL" id="NID14975.1"/>
    </source>
</evidence>
<sequence length="59" mass="6370">MDGRATEPPVIVSDPCSAWKPIYVSTKDVLTDATAKAILDHNVTGAKLCGWKPRTTSKK</sequence>
<dbReference type="Proteomes" id="UP000518878">
    <property type="component" value="Unassembled WGS sequence"/>
</dbReference>
<reference evidence="1 2" key="1">
    <citation type="journal article" date="2006" name="Int. J. Syst. Evol. Microbiol.">
        <title>Dyella yeojuensis sp. nov., isolated from greenhouse soil in Korea.</title>
        <authorList>
            <person name="Kim B.Y."/>
            <person name="Weon H.Y."/>
            <person name="Lee K.H."/>
            <person name="Seok S.J."/>
            <person name="Kwon S.W."/>
            <person name="Go S.J."/>
            <person name="Stackebrandt E."/>
        </authorList>
    </citation>
    <scope>NUCLEOTIDE SEQUENCE [LARGE SCALE GENOMIC DNA]</scope>
    <source>
        <strain evidence="1 2">DSM 17673</strain>
    </source>
</reference>